<dbReference type="PANTHER" id="PTHR39339:SF1">
    <property type="entry name" value="CHAD DOMAIN-CONTAINING PROTEIN"/>
    <property type="match status" value="1"/>
</dbReference>
<dbReference type="Pfam" id="PF05235">
    <property type="entry name" value="CHAD"/>
    <property type="match status" value="1"/>
</dbReference>
<accession>A0A1H6CYJ7</accession>
<dbReference type="Gene3D" id="1.40.20.10">
    <property type="entry name" value="CHAD domain"/>
    <property type="match status" value="1"/>
</dbReference>
<evidence type="ECO:0000259" key="1">
    <source>
        <dbReference type="PROSITE" id="PS51708"/>
    </source>
</evidence>
<proteinExistence type="predicted"/>
<dbReference type="SMART" id="SM00880">
    <property type="entry name" value="CHAD"/>
    <property type="match status" value="1"/>
</dbReference>
<evidence type="ECO:0000313" key="2">
    <source>
        <dbReference type="EMBL" id="SEG78122.1"/>
    </source>
</evidence>
<gene>
    <name evidence="2" type="ORF">SAMN02982929_03720</name>
    <name evidence="3" type="ORF">SAMN05216506_102315</name>
</gene>
<dbReference type="AlphaFoldDB" id="A0A1H6CYJ7"/>
<dbReference type="RefSeq" id="WP_093349282.1">
    <property type="nucleotide sequence ID" value="NZ_FNVB01000005.1"/>
</dbReference>
<dbReference type="InterPro" id="IPR007899">
    <property type="entry name" value="CHAD_dom"/>
</dbReference>
<sequence>MASSWQHRDLAAVVDLPAEPVAAGPQAPIAEHVRAGLDGRLRSLIAHDPGTRLGTDPEELHQMRVSVRRMRAMLRAARPFLDESWAEPLRAELGWLGRSLGPVRDLDVLLDRLRQESADLPAGERAAAARLISGLEAEHGIARVEMLAALDSDRYLGLLRALTAAIRSSPEESDADSSSELRGLVLGEFRKLRKAVARLPESPADRDLHALRILGKRVRYTAELAQPVFGGSAQQLIRAARRFQDVLGEHQDACVAEERVRDLLHGFGDEVDAAVGFVAGRLVEREQARKAERRAQWRSAWDALSAAAAEV</sequence>
<dbReference type="PANTHER" id="PTHR39339">
    <property type="entry name" value="SLR1444 PROTEIN"/>
    <property type="match status" value="1"/>
</dbReference>
<dbReference type="InterPro" id="IPR038186">
    <property type="entry name" value="CHAD_dom_sf"/>
</dbReference>
<dbReference type="EMBL" id="FNVB01000005">
    <property type="protein sequence ID" value="SEG78122.1"/>
    <property type="molecule type" value="Genomic_DNA"/>
</dbReference>
<evidence type="ECO:0000313" key="4">
    <source>
        <dbReference type="Proteomes" id="UP000199690"/>
    </source>
</evidence>
<dbReference type="Proteomes" id="UP000236729">
    <property type="component" value="Unassembled WGS sequence"/>
</dbReference>
<feature type="domain" description="CHAD" evidence="1">
    <location>
        <begin position="26"/>
        <end position="306"/>
    </location>
</feature>
<dbReference type="Proteomes" id="UP000199690">
    <property type="component" value="Unassembled WGS sequence"/>
</dbReference>
<protein>
    <submittedName>
        <fullName evidence="2">CHAD domain-containing protein</fullName>
    </submittedName>
</protein>
<evidence type="ECO:0000313" key="3">
    <source>
        <dbReference type="EMBL" id="SFD04598.1"/>
    </source>
</evidence>
<organism evidence="2 5">
    <name type="scientific">Saccharopolyspora kobensis</name>
    <dbReference type="NCBI Taxonomy" id="146035"/>
    <lineage>
        <taxon>Bacteria</taxon>
        <taxon>Bacillati</taxon>
        <taxon>Actinomycetota</taxon>
        <taxon>Actinomycetes</taxon>
        <taxon>Pseudonocardiales</taxon>
        <taxon>Pseudonocardiaceae</taxon>
        <taxon>Saccharopolyspora</taxon>
    </lineage>
</organism>
<dbReference type="EMBL" id="FOME01000002">
    <property type="protein sequence ID" value="SFD04598.1"/>
    <property type="molecule type" value="Genomic_DNA"/>
</dbReference>
<dbReference type="PROSITE" id="PS51708">
    <property type="entry name" value="CHAD"/>
    <property type="match status" value="1"/>
</dbReference>
<evidence type="ECO:0000313" key="5">
    <source>
        <dbReference type="Proteomes" id="UP000236729"/>
    </source>
</evidence>
<keyword evidence="4" id="KW-1185">Reference proteome</keyword>
<accession>A0A1I1PAC1</accession>
<reference evidence="2" key="2">
    <citation type="submission" date="2016-10" db="EMBL/GenBank/DDBJ databases">
        <authorList>
            <person name="de Groot N.N."/>
        </authorList>
    </citation>
    <scope>NUCLEOTIDE SEQUENCE [LARGE SCALE GENOMIC DNA]</scope>
    <source>
        <strain evidence="2">ATCC 20501</strain>
    </source>
</reference>
<reference evidence="4 5" key="1">
    <citation type="submission" date="2016-10" db="EMBL/GenBank/DDBJ databases">
        <authorList>
            <person name="Varghese N."/>
            <person name="Submissions S."/>
        </authorList>
    </citation>
    <scope>NUCLEOTIDE SEQUENCE [LARGE SCALE GENOMIC DNA]</scope>
    <source>
        <strain evidence="5">ATCC 20501</strain>
        <strain evidence="3 4">CGMCC 4.3529</strain>
    </source>
</reference>
<dbReference type="SMR" id="A0A1H6CYJ7"/>
<name>A0A1H6CYJ7_9PSEU</name>